<keyword evidence="2" id="KW-1185">Reference proteome</keyword>
<gene>
    <name evidence="1" type="ORF">GCM10007390_34270</name>
</gene>
<dbReference type="Proteomes" id="UP000598271">
    <property type="component" value="Unassembled WGS sequence"/>
</dbReference>
<protein>
    <recommendedName>
        <fullName evidence="3">Lipoprotein</fullName>
    </recommendedName>
</protein>
<accession>A0A8J3D5A6</accession>
<dbReference type="AlphaFoldDB" id="A0A8J3D5A6"/>
<dbReference type="EMBL" id="BMXF01000003">
    <property type="protein sequence ID" value="GHB77343.1"/>
    <property type="molecule type" value="Genomic_DNA"/>
</dbReference>
<reference evidence="1 2" key="1">
    <citation type="journal article" date="2014" name="Int. J. Syst. Evol. Microbiol.">
        <title>Complete genome sequence of Corynebacterium casei LMG S-19264T (=DSM 44701T), isolated from a smear-ripened cheese.</title>
        <authorList>
            <consortium name="US DOE Joint Genome Institute (JGI-PGF)"/>
            <person name="Walter F."/>
            <person name="Albersmeier A."/>
            <person name="Kalinowski J."/>
            <person name="Ruckert C."/>
        </authorList>
    </citation>
    <scope>NUCLEOTIDE SEQUENCE [LARGE SCALE GENOMIC DNA]</scope>
    <source>
        <strain evidence="1 2">KCTC 12866</strain>
    </source>
</reference>
<proteinExistence type="predicted"/>
<organism evidence="1 2">
    <name type="scientific">Persicitalea jodogahamensis</name>
    <dbReference type="NCBI Taxonomy" id="402147"/>
    <lineage>
        <taxon>Bacteria</taxon>
        <taxon>Pseudomonadati</taxon>
        <taxon>Bacteroidota</taxon>
        <taxon>Cytophagia</taxon>
        <taxon>Cytophagales</taxon>
        <taxon>Spirosomataceae</taxon>
        <taxon>Persicitalea</taxon>
    </lineage>
</organism>
<evidence type="ECO:0008006" key="3">
    <source>
        <dbReference type="Google" id="ProtNLM"/>
    </source>
</evidence>
<evidence type="ECO:0000313" key="2">
    <source>
        <dbReference type="Proteomes" id="UP000598271"/>
    </source>
</evidence>
<dbReference type="PROSITE" id="PS51257">
    <property type="entry name" value="PROKAR_LIPOPROTEIN"/>
    <property type="match status" value="1"/>
</dbReference>
<comment type="caution">
    <text evidence="1">The sequence shown here is derived from an EMBL/GenBank/DDBJ whole genome shotgun (WGS) entry which is preliminary data.</text>
</comment>
<name>A0A8J3D5A6_9BACT</name>
<dbReference type="RefSeq" id="WP_189565741.1">
    <property type="nucleotide sequence ID" value="NZ_BMXF01000003.1"/>
</dbReference>
<sequence length="196" mass="21284">MNSARINVTTFLLIGLAAGCGSADKDQGTNDSIFSRSTTEASIADANSLDIISPSSFQGISPGDKIATHESRLSKGEMVNGEGDFKVYFLMGEQGNKMGYLLPDPVDETRVGDIVITSSMPETTEGMKVGMTLGDLFDRYRNLEIHGSEIEGRTSAIKGRLSFRLDINTYSYEVDSEKIPLDTKITEITINRSPAK</sequence>
<evidence type="ECO:0000313" key="1">
    <source>
        <dbReference type="EMBL" id="GHB77343.1"/>
    </source>
</evidence>